<feature type="compositionally biased region" description="Acidic residues" evidence="1">
    <location>
        <begin position="805"/>
        <end position="822"/>
    </location>
</feature>
<feature type="compositionally biased region" description="Polar residues" evidence="1">
    <location>
        <begin position="735"/>
        <end position="751"/>
    </location>
</feature>
<organism evidence="2 3">
    <name type="scientific">Alectoria fallacina</name>
    <dbReference type="NCBI Taxonomy" id="1903189"/>
    <lineage>
        <taxon>Eukaryota</taxon>
        <taxon>Fungi</taxon>
        <taxon>Dikarya</taxon>
        <taxon>Ascomycota</taxon>
        <taxon>Pezizomycotina</taxon>
        <taxon>Lecanoromycetes</taxon>
        <taxon>OSLEUM clade</taxon>
        <taxon>Lecanoromycetidae</taxon>
        <taxon>Lecanorales</taxon>
        <taxon>Lecanorineae</taxon>
        <taxon>Parmeliaceae</taxon>
        <taxon>Alectoria</taxon>
    </lineage>
</organism>
<dbReference type="AlphaFoldDB" id="A0A8H3JAX5"/>
<feature type="compositionally biased region" description="Basic and acidic residues" evidence="1">
    <location>
        <begin position="407"/>
        <end position="424"/>
    </location>
</feature>
<evidence type="ECO:0000256" key="1">
    <source>
        <dbReference type="SAM" id="MobiDB-lite"/>
    </source>
</evidence>
<comment type="caution">
    <text evidence="2">The sequence shown here is derived from an EMBL/GenBank/DDBJ whole genome shotgun (WGS) entry which is preliminary data.</text>
</comment>
<evidence type="ECO:0000313" key="2">
    <source>
        <dbReference type="EMBL" id="CAF9943643.1"/>
    </source>
</evidence>
<dbReference type="Pfam" id="PF10336">
    <property type="entry name" value="DUF2420"/>
    <property type="match status" value="1"/>
</dbReference>
<feature type="compositionally biased region" description="Acidic residues" evidence="1">
    <location>
        <begin position="35"/>
        <end position="61"/>
    </location>
</feature>
<protein>
    <submittedName>
        <fullName evidence="2">Uncharacterized protein</fullName>
    </submittedName>
</protein>
<feature type="compositionally biased region" description="Basic and acidic residues" evidence="1">
    <location>
        <begin position="772"/>
        <end position="789"/>
    </location>
</feature>
<feature type="compositionally biased region" description="Basic and acidic residues" evidence="1">
    <location>
        <begin position="685"/>
        <end position="714"/>
    </location>
</feature>
<accession>A0A8H3JAX5</accession>
<reference evidence="2" key="1">
    <citation type="submission" date="2021-03" db="EMBL/GenBank/DDBJ databases">
        <authorList>
            <person name="Tagirdzhanova G."/>
        </authorList>
    </citation>
    <scope>NUCLEOTIDE SEQUENCE</scope>
</reference>
<feature type="compositionally biased region" description="Polar residues" evidence="1">
    <location>
        <begin position="428"/>
        <end position="446"/>
    </location>
</feature>
<dbReference type="EMBL" id="CAJPDR010001151">
    <property type="protein sequence ID" value="CAF9943643.1"/>
    <property type="molecule type" value="Genomic_DNA"/>
</dbReference>
<keyword evidence="3" id="KW-1185">Reference proteome</keyword>
<name>A0A8H3JAX5_9LECA</name>
<evidence type="ECO:0000313" key="3">
    <source>
        <dbReference type="Proteomes" id="UP000664203"/>
    </source>
</evidence>
<feature type="compositionally biased region" description="Basic and acidic residues" evidence="1">
    <location>
        <begin position="611"/>
        <end position="626"/>
    </location>
</feature>
<feature type="region of interest" description="Disordered" evidence="1">
    <location>
        <begin position="493"/>
        <end position="549"/>
    </location>
</feature>
<dbReference type="InterPro" id="IPR018822">
    <property type="entry name" value="UPF0646"/>
</dbReference>
<sequence length="872" mass="96043">MTTLQIQSAQHFQASVTEDPMELTSDMDQRTGAGDDIDIDLDLTDDNPQDEEDDFMGEEDMNALADLTSPHAANDDEMADDSYAQGQVDEGSSIRDEDIEDVEYIGPELDEDTIVEPGIDHPNEQSEELLANYEAVSGDQNAEQEFQEEEYNEQENHEHLTTPETESNFIERELPNGQPGLANPNYVVAKEATGETSHRHDIEVSKEGKVTYRRAYQTSEPSDVEGLIAPEVELEQVGEEALPASLDQEVVILSNVEGSHTQGEDHLNSPAHLHAVVLDYQGDEMFLFPPVDQKGEHIATFLLTDEQLAYSNFGKLLEACRGVLKGSLSEQDELTVSIDDLDLHISESAIESASTTLSEIVDLYVRLQQNDGLENPPPLYMDLISRNRFPRRIDVLRNALIEGKGLSELKSSQETEDDQQHSTEGETDPSSRTAGLSSNETSTPEQQPGEEAEESIDHHDLHSDPLPAENILLRTDSAAQGAQPYPIADVAHDEHDRTEPPLGSEASPHEAENSDEFFSEAIGFKDSLNPSQPLARESGPRKAEASIVDDGDFIDYEDVEALERGASSASSTLQGDAIDENAVQDHGVLNEPIIASNPEHRSPHGVQENAVADKEVLNNLVDEKNTTDVGIPVDEEHPNFTDITSQDSDDKGQSLSGLFNEGAAPEKDQGASIPQKTEIGPKGNTDNDQHEAASTQYKDDAGSYGHDTLHEHPAQTEGDAYPVADTDFDGEIEDYSSTHPFQTESSGSGKTFGNDDQRRVIDIEVEDELEEADKSLANDDNDHVPEHPHGVNTRPWSVPESAQTQEDDDEITYEDEQDDTELPQEPAKAEHNVATSPGSLKRARSLDEDGDAMEDDLQGRDYSFEFLYQRLW</sequence>
<feature type="compositionally biased region" description="Basic and acidic residues" evidence="1">
    <location>
        <begin position="753"/>
        <end position="762"/>
    </location>
</feature>
<feature type="region of interest" description="Disordered" evidence="1">
    <location>
        <begin position="564"/>
        <end position="860"/>
    </location>
</feature>
<gene>
    <name evidence="2" type="ORF">ALECFALPRED_000851</name>
</gene>
<proteinExistence type="predicted"/>
<feature type="region of interest" description="Disordered" evidence="1">
    <location>
        <begin position="1"/>
        <end position="98"/>
    </location>
</feature>
<dbReference type="Proteomes" id="UP000664203">
    <property type="component" value="Unassembled WGS sequence"/>
</dbReference>
<feature type="compositionally biased region" description="Polar residues" evidence="1">
    <location>
        <begin position="1"/>
        <end position="16"/>
    </location>
</feature>
<dbReference type="OrthoDB" id="5339076at2759"/>
<feature type="region of interest" description="Disordered" evidence="1">
    <location>
        <begin position="138"/>
        <end position="161"/>
    </location>
</feature>
<feature type="region of interest" description="Disordered" evidence="1">
    <location>
        <begin position="407"/>
        <end position="465"/>
    </location>
</feature>